<accession>A0A1H2XN84</accession>
<sequence length="116" mass="13558">MLEVHSPIPMTEGENLVFGIRTKHIAHFSIGVCLMAPMAGVLWFVLPLLHQPRFLALMVWAGVGVAFAMVPVANRPLAEWLWLSFRYWRRPKVILYAREHRVRMHRKWAAERWEAS</sequence>
<dbReference type="AlphaFoldDB" id="A0A1H2XN84"/>
<proteinExistence type="predicted"/>
<evidence type="ECO:0000256" key="1">
    <source>
        <dbReference type="SAM" id="Phobius"/>
    </source>
</evidence>
<keyword evidence="1" id="KW-1133">Transmembrane helix</keyword>
<organism evidence="2 3">
    <name type="scientific">Alicyclobacillus hesperidum</name>
    <dbReference type="NCBI Taxonomy" id="89784"/>
    <lineage>
        <taxon>Bacteria</taxon>
        <taxon>Bacillati</taxon>
        <taxon>Bacillota</taxon>
        <taxon>Bacilli</taxon>
        <taxon>Bacillales</taxon>
        <taxon>Alicyclobacillaceae</taxon>
        <taxon>Alicyclobacillus</taxon>
    </lineage>
</organism>
<protein>
    <recommendedName>
        <fullName evidence="4">PrgI family protein</fullName>
    </recommendedName>
</protein>
<evidence type="ECO:0000313" key="3">
    <source>
        <dbReference type="Proteomes" id="UP000182589"/>
    </source>
</evidence>
<evidence type="ECO:0000313" key="2">
    <source>
        <dbReference type="EMBL" id="SDW94293.1"/>
    </source>
</evidence>
<feature type="transmembrane region" description="Helical" evidence="1">
    <location>
        <begin position="25"/>
        <end position="46"/>
    </location>
</feature>
<keyword evidence="1" id="KW-0472">Membrane</keyword>
<dbReference type="EMBL" id="FNOJ01000023">
    <property type="protein sequence ID" value="SDW94293.1"/>
    <property type="molecule type" value="Genomic_DNA"/>
</dbReference>
<keyword evidence="3" id="KW-1185">Reference proteome</keyword>
<keyword evidence="1" id="KW-0812">Transmembrane</keyword>
<dbReference type="RefSeq" id="WP_074693708.1">
    <property type="nucleotide sequence ID" value="NZ_FNOJ01000023.1"/>
</dbReference>
<dbReference type="Proteomes" id="UP000182589">
    <property type="component" value="Unassembled WGS sequence"/>
</dbReference>
<dbReference type="STRING" id="89784.SAMN04489725_1239"/>
<name>A0A1H2XN84_9BACL</name>
<evidence type="ECO:0008006" key="4">
    <source>
        <dbReference type="Google" id="ProtNLM"/>
    </source>
</evidence>
<reference evidence="3" key="1">
    <citation type="submission" date="2016-10" db="EMBL/GenBank/DDBJ databases">
        <authorList>
            <person name="Varghese N."/>
        </authorList>
    </citation>
    <scope>NUCLEOTIDE SEQUENCE [LARGE SCALE GENOMIC DNA]</scope>
    <source>
        <strain evidence="3">DSM 12489</strain>
    </source>
</reference>
<gene>
    <name evidence="2" type="ORF">SAMN04489725_1239</name>
</gene>
<feature type="transmembrane region" description="Helical" evidence="1">
    <location>
        <begin position="53"/>
        <end position="73"/>
    </location>
</feature>